<dbReference type="Proteomes" id="UP001195483">
    <property type="component" value="Unassembled WGS sequence"/>
</dbReference>
<reference evidence="1" key="1">
    <citation type="journal article" date="2021" name="Genome Biol. Evol.">
        <title>A High-Quality Reference Genome for a Parasitic Bivalve with Doubly Uniparental Inheritance (Bivalvia: Unionida).</title>
        <authorList>
            <person name="Smith C.H."/>
        </authorList>
    </citation>
    <scope>NUCLEOTIDE SEQUENCE</scope>
    <source>
        <strain evidence="1">CHS0354</strain>
    </source>
</reference>
<name>A0AAE0VP52_9BIVA</name>
<evidence type="ECO:0000313" key="2">
    <source>
        <dbReference type="Proteomes" id="UP001195483"/>
    </source>
</evidence>
<dbReference type="EMBL" id="JAEAOA010001226">
    <property type="protein sequence ID" value="KAK3585418.1"/>
    <property type="molecule type" value="Genomic_DNA"/>
</dbReference>
<reference evidence="1" key="2">
    <citation type="journal article" date="2021" name="Genome Biol. Evol.">
        <title>Developing a high-quality reference genome for a parasitic bivalve with doubly uniparental inheritance (Bivalvia: Unionida).</title>
        <authorList>
            <person name="Smith C.H."/>
        </authorList>
    </citation>
    <scope>NUCLEOTIDE SEQUENCE</scope>
    <source>
        <strain evidence="1">CHS0354</strain>
        <tissue evidence="1">Mantle</tissue>
    </source>
</reference>
<gene>
    <name evidence="1" type="ORF">CHS0354_020135</name>
</gene>
<dbReference type="AlphaFoldDB" id="A0AAE0VP52"/>
<comment type="caution">
    <text evidence="1">The sequence shown here is derived from an EMBL/GenBank/DDBJ whole genome shotgun (WGS) entry which is preliminary data.</text>
</comment>
<evidence type="ECO:0000313" key="1">
    <source>
        <dbReference type="EMBL" id="KAK3585418.1"/>
    </source>
</evidence>
<reference evidence="1" key="3">
    <citation type="submission" date="2023-05" db="EMBL/GenBank/DDBJ databases">
        <authorList>
            <person name="Smith C.H."/>
        </authorList>
    </citation>
    <scope>NUCLEOTIDE SEQUENCE</scope>
    <source>
        <strain evidence="1">CHS0354</strain>
        <tissue evidence="1">Mantle</tissue>
    </source>
</reference>
<keyword evidence="2" id="KW-1185">Reference proteome</keyword>
<protein>
    <submittedName>
        <fullName evidence="1">Uncharacterized protein</fullName>
    </submittedName>
</protein>
<accession>A0AAE0VP52</accession>
<sequence length="63" mass="7170">MDLIASDVTVLHLFHIKVAGIILILLRDHRVPVEAIYTKRRTSLPARFGHPVPRETKIIKLCS</sequence>
<proteinExistence type="predicted"/>
<organism evidence="1 2">
    <name type="scientific">Potamilus streckersoni</name>
    <dbReference type="NCBI Taxonomy" id="2493646"/>
    <lineage>
        <taxon>Eukaryota</taxon>
        <taxon>Metazoa</taxon>
        <taxon>Spiralia</taxon>
        <taxon>Lophotrochozoa</taxon>
        <taxon>Mollusca</taxon>
        <taxon>Bivalvia</taxon>
        <taxon>Autobranchia</taxon>
        <taxon>Heteroconchia</taxon>
        <taxon>Palaeoheterodonta</taxon>
        <taxon>Unionida</taxon>
        <taxon>Unionoidea</taxon>
        <taxon>Unionidae</taxon>
        <taxon>Ambleminae</taxon>
        <taxon>Lampsilini</taxon>
        <taxon>Potamilus</taxon>
    </lineage>
</organism>